<proteinExistence type="predicted"/>
<dbReference type="EMBL" id="OZ034821">
    <property type="protein sequence ID" value="CAL1406103.1"/>
    <property type="molecule type" value="Genomic_DNA"/>
</dbReference>
<protein>
    <submittedName>
        <fullName evidence="2">Uncharacterized protein</fullName>
    </submittedName>
</protein>
<organism evidence="2 3">
    <name type="scientific">Linum trigynum</name>
    <dbReference type="NCBI Taxonomy" id="586398"/>
    <lineage>
        <taxon>Eukaryota</taxon>
        <taxon>Viridiplantae</taxon>
        <taxon>Streptophyta</taxon>
        <taxon>Embryophyta</taxon>
        <taxon>Tracheophyta</taxon>
        <taxon>Spermatophyta</taxon>
        <taxon>Magnoliopsida</taxon>
        <taxon>eudicotyledons</taxon>
        <taxon>Gunneridae</taxon>
        <taxon>Pentapetalae</taxon>
        <taxon>rosids</taxon>
        <taxon>fabids</taxon>
        <taxon>Malpighiales</taxon>
        <taxon>Linaceae</taxon>
        <taxon>Linum</taxon>
    </lineage>
</organism>
<reference evidence="2 3" key="1">
    <citation type="submission" date="2024-04" db="EMBL/GenBank/DDBJ databases">
        <authorList>
            <person name="Fracassetti M."/>
        </authorList>
    </citation>
    <scope>NUCLEOTIDE SEQUENCE [LARGE SCALE GENOMIC DNA]</scope>
</reference>
<sequence length="103" mass="11583">MMIDVGLGFLGIGLRFWGWRRGWRPEEEEASHFSSELAGAKAPNLKMSSPTIPLSFSPIPAAKQVDWLGLHRLQLPSTHQFATPAGMDANRNSRKQRRARMLL</sequence>
<accession>A0AAV2G8L1</accession>
<evidence type="ECO:0000313" key="3">
    <source>
        <dbReference type="Proteomes" id="UP001497516"/>
    </source>
</evidence>
<feature type="region of interest" description="Disordered" evidence="1">
    <location>
        <begin position="82"/>
        <end position="103"/>
    </location>
</feature>
<dbReference type="Proteomes" id="UP001497516">
    <property type="component" value="Chromosome 8"/>
</dbReference>
<dbReference type="AlphaFoldDB" id="A0AAV2G8L1"/>
<gene>
    <name evidence="2" type="ORF">LTRI10_LOCUS45852</name>
</gene>
<name>A0AAV2G8L1_9ROSI</name>
<feature type="compositionally biased region" description="Basic residues" evidence="1">
    <location>
        <begin position="92"/>
        <end position="103"/>
    </location>
</feature>
<evidence type="ECO:0000256" key="1">
    <source>
        <dbReference type="SAM" id="MobiDB-lite"/>
    </source>
</evidence>
<evidence type="ECO:0000313" key="2">
    <source>
        <dbReference type="EMBL" id="CAL1406103.1"/>
    </source>
</evidence>
<keyword evidence="3" id="KW-1185">Reference proteome</keyword>